<proteinExistence type="predicted"/>
<dbReference type="Proteomes" id="UP000095287">
    <property type="component" value="Unplaced"/>
</dbReference>
<protein>
    <submittedName>
        <fullName evidence="2">Integrase catalytic domain-containing protein</fullName>
    </submittedName>
</protein>
<evidence type="ECO:0000313" key="2">
    <source>
        <dbReference type="WBParaSite" id="L893_g25149.t1"/>
    </source>
</evidence>
<sequence length="93" mass="10355">MERAFTTVVQKRNKTVQCDLLRSIVYVVFSDERSAFVNPRISASLQPAIPCQNKISPEAFPHNMDPIKRQSCAADADCPMPSEILACSQELLS</sequence>
<accession>A0A1I7ZCY5</accession>
<name>A0A1I7ZCY5_9BILA</name>
<keyword evidence="1" id="KW-1185">Reference proteome</keyword>
<reference evidence="2" key="1">
    <citation type="submission" date="2016-11" db="UniProtKB">
        <authorList>
            <consortium name="WormBaseParasite"/>
        </authorList>
    </citation>
    <scope>IDENTIFICATION</scope>
</reference>
<organism evidence="1 2">
    <name type="scientific">Steinernema glaseri</name>
    <dbReference type="NCBI Taxonomy" id="37863"/>
    <lineage>
        <taxon>Eukaryota</taxon>
        <taxon>Metazoa</taxon>
        <taxon>Ecdysozoa</taxon>
        <taxon>Nematoda</taxon>
        <taxon>Chromadorea</taxon>
        <taxon>Rhabditida</taxon>
        <taxon>Tylenchina</taxon>
        <taxon>Panagrolaimomorpha</taxon>
        <taxon>Strongyloidoidea</taxon>
        <taxon>Steinernematidae</taxon>
        <taxon>Steinernema</taxon>
    </lineage>
</organism>
<dbReference type="WBParaSite" id="L893_g25149.t1">
    <property type="protein sequence ID" value="L893_g25149.t1"/>
    <property type="gene ID" value="L893_g25149"/>
</dbReference>
<evidence type="ECO:0000313" key="1">
    <source>
        <dbReference type="Proteomes" id="UP000095287"/>
    </source>
</evidence>
<dbReference type="AlphaFoldDB" id="A0A1I7ZCY5"/>